<organism evidence="2 3">
    <name type="scientific">Xylaria hypoxylon</name>
    <dbReference type="NCBI Taxonomy" id="37992"/>
    <lineage>
        <taxon>Eukaryota</taxon>
        <taxon>Fungi</taxon>
        <taxon>Dikarya</taxon>
        <taxon>Ascomycota</taxon>
        <taxon>Pezizomycotina</taxon>
        <taxon>Sordariomycetes</taxon>
        <taxon>Xylariomycetidae</taxon>
        <taxon>Xylariales</taxon>
        <taxon>Xylariaceae</taxon>
        <taxon>Xylaria</taxon>
    </lineage>
</organism>
<evidence type="ECO:0000259" key="1">
    <source>
        <dbReference type="Pfam" id="PF06985"/>
    </source>
</evidence>
<dbReference type="EMBL" id="SKBN01000459">
    <property type="protein sequence ID" value="TGJ77573.1"/>
    <property type="molecule type" value="Genomic_DNA"/>
</dbReference>
<evidence type="ECO:0000313" key="3">
    <source>
        <dbReference type="Proteomes" id="UP000297716"/>
    </source>
</evidence>
<dbReference type="STRING" id="37992.A0A4Z0YFU9"/>
<dbReference type="PANTHER" id="PTHR24148:SF64">
    <property type="entry name" value="HETEROKARYON INCOMPATIBILITY DOMAIN-CONTAINING PROTEIN"/>
    <property type="match status" value="1"/>
</dbReference>
<feature type="domain" description="Heterokaryon incompatibility" evidence="1">
    <location>
        <begin position="49"/>
        <end position="229"/>
    </location>
</feature>
<accession>A0A4Z0YFU9</accession>
<protein>
    <recommendedName>
        <fullName evidence="1">Heterokaryon incompatibility domain-containing protein</fullName>
    </recommendedName>
</protein>
<dbReference type="OrthoDB" id="4587016at2759"/>
<evidence type="ECO:0000313" key="2">
    <source>
        <dbReference type="EMBL" id="TGJ77573.1"/>
    </source>
</evidence>
<keyword evidence="3" id="KW-1185">Reference proteome</keyword>
<dbReference type="AlphaFoldDB" id="A0A4Z0YFU9"/>
<sequence length="638" mass="72243">MNPTIYQPLSREKREFRLARIKPTPHGEHDDHPIEVTLEHASLNSPPKFTALSYTWGDGEDPTTIFLNAIPTLTRRNLHAALLQLRRRVLDDRIWIDAICINQNDDTERSWQVNEMRSIFSLTDHVYCWLGPAADDSDAALQMLRRVAQDCEDSGLMMDGIKLRAERVGKIGPMVLSTSEDEEARLSLCKKLINYEELESKYGSASQGAAVLEKLLHRPYFSRVWIIQEFSLAKQCQFLCGKSSLDAHLFEMAIEAIGLAKSYRPKLSPRTSSRGNKFFFPFSWTYMRLKPFTVRQAVASGSPPELFNIISIDGACPKRPIYAASDPRDIVFGILGCAVDAESLGLQADYSKPVNQVFAETTKALIGQRKRYQLGRCSFLKDMPGLPSWVPDWKRLGELGGIVYPISGSVPFRADDGLLDPLDDVDLRDWKILRTCGWYVDVVTAVMKPAKRRSINPYAHPHLSSESQTHWLLEIIEFFQLDSSGKSDEPAVWRTVVQDQQRQGERTTPIWQDLAPRIFRGVPLSVEELTPDQLEFIEHLSPDGTVEGLKSAILRSMEVGCRFRTLFKTRSGKIGLGPEVMLAGDIVTIIHRNDSPVILRPERESHRYHSYVGEAYVHAIMDGEFAVTEPELKIFELI</sequence>
<gene>
    <name evidence="2" type="ORF">E0Z10_g10698</name>
</gene>
<dbReference type="Proteomes" id="UP000297716">
    <property type="component" value="Unassembled WGS sequence"/>
</dbReference>
<dbReference type="Pfam" id="PF06985">
    <property type="entry name" value="HET"/>
    <property type="match status" value="1"/>
</dbReference>
<proteinExistence type="predicted"/>
<dbReference type="InterPro" id="IPR052895">
    <property type="entry name" value="HetReg/Transcr_Mod"/>
</dbReference>
<reference evidence="2 3" key="1">
    <citation type="submission" date="2019-03" db="EMBL/GenBank/DDBJ databases">
        <title>Draft genome sequence of Xylaria hypoxylon DSM 108379, a ubiquitous saprotrophic-parasitic fungi on hardwood.</title>
        <authorList>
            <person name="Buettner E."/>
            <person name="Leonhardt S."/>
            <person name="Gebauer A.M."/>
            <person name="Liers C."/>
            <person name="Hofrichter M."/>
            <person name="Kellner H."/>
        </authorList>
    </citation>
    <scope>NUCLEOTIDE SEQUENCE [LARGE SCALE GENOMIC DNA]</scope>
    <source>
        <strain evidence="2 3">DSM 108379</strain>
    </source>
</reference>
<comment type="caution">
    <text evidence="2">The sequence shown here is derived from an EMBL/GenBank/DDBJ whole genome shotgun (WGS) entry which is preliminary data.</text>
</comment>
<dbReference type="Pfam" id="PF26639">
    <property type="entry name" value="Het-6_barrel"/>
    <property type="match status" value="1"/>
</dbReference>
<dbReference type="PANTHER" id="PTHR24148">
    <property type="entry name" value="ANKYRIN REPEAT DOMAIN-CONTAINING PROTEIN 39 HOMOLOG-RELATED"/>
    <property type="match status" value="1"/>
</dbReference>
<dbReference type="InterPro" id="IPR010730">
    <property type="entry name" value="HET"/>
</dbReference>
<name>A0A4Z0YFU9_9PEZI</name>